<evidence type="ECO:0000259" key="6">
    <source>
        <dbReference type="PROSITE" id="PS50931"/>
    </source>
</evidence>
<name>A0ABQ1IK96_9PROT</name>
<comment type="similarity">
    <text evidence="1">Belongs to the LysR transcriptional regulatory family.</text>
</comment>
<evidence type="ECO:0000256" key="2">
    <source>
        <dbReference type="ARBA" id="ARBA00023015"/>
    </source>
</evidence>
<keyword evidence="8" id="KW-1185">Reference proteome</keyword>
<dbReference type="PROSITE" id="PS50931">
    <property type="entry name" value="HTH_LYSR"/>
    <property type="match status" value="1"/>
</dbReference>
<dbReference type="InterPro" id="IPR000847">
    <property type="entry name" value="LysR_HTH_N"/>
</dbReference>
<dbReference type="PANTHER" id="PTHR30579:SF3">
    <property type="entry name" value="TRANSCRIPTIONAL REGULATORY PROTEIN"/>
    <property type="match status" value="1"/>
</dbReference>
<dbReference type="InterPro" id="IPR005119">
    <property type="entry name" value="LysR_subst-bd"/>
</dbReference>
<comment type="caution">
    <text evidence="7">The sequence shown here is derived from an EMBL/GenBank/DDBJ whole genome shotgun (WGS) entry which is preliminary data.</text>
</comment>
<evidence type="ECO:0000313" key="7">
    <source>
        <dbReference type="EMBL" id="GGB43582.1"/>
    </source>
</evidence>
<organism evidence="7 8">
    <name type="scientific">Tistrella bauzanensis</name>
    <dbReference type="NCBI Taxonomy" id="657419"/>
    <lineage>
        <taxon>Bacteria</taxon>
        <taxon>Pseudomonadati</taxon>
        <taxon>Pseudomonadota</taxon>
        <taxon>Alphaproteobacteria</taxon>
        <taxon>Geminicoccales</taxon>
        <taxon>Geminicoccaceae</taxon>
        <taxon>Tistrella</taxon>
    </lineage>
</organism>
<dbReference type="RefSeq" id="WP_188578510.1">
    <property type="nucleotide sequence ID" value="NZ_BMDZ01000029.1"/>
</dbReference>
<dbReference type="PANTHER" id="PTHR30579">
    <property type="entry name" value="TRANSCRIPTIONAL REGULATOR"/>
    <property type="match status" value="1"/>
</dbReference>
<evidence type="ECO:0000256" key="1">
    <source>
        <dbReference type="ARBA" id="ARBA00009437"/>
    </source>
</evidence>
<sequence>MMARINWDDLQVVQAVFEAGTLSGAAIRLASSPATIGRRVAAIEAAMNVVLFARGAGGYLPTAAGTALARRLAPVAEALSGLEREAAALSGHVRLATADTLAVYLVAPALAGLAARRPDITVELLASARRLDLLKHEADLALRLARPEAQGLLMRRVGRIRYHLYLRPDRLETVRAGGRVPLIGWDRGFQGLALARWMAEALGHMPVGMKSDSIEVQRAAAAAGLGIAVLPDYMCGPGSGLVPLPEAPVPPDRPVWLVARPDMARMPAVRTVMEVVARAARRALSERPDFAASSPDAINEPDRDLPASSS</sequence>
<reference evidence="8" key="1">
    <citation type="journal article" date="2019" name="Int. J. Syst. Evol. Microbiol.">
        <title>The Global Catalogue of Microorganisms (GCM) 10K type strain sequencing project: providing services to taxonomists for standard genome sequencing and annotation.</title>
        <authorList>
            <consortium name="The Broad Institute Genomics Platform"/>
            <consortium name="The Broad Institute Genome Sequencing Center for Infectious Disease"/>
            <person name="Wu L."/>
            <person name="Ma J."/>
        </authorList>
    </citation>
    <scope>NUCLEOTIDE SEQUENCE [LARGE SCALE GENOMIC DNA]</scope>
    <source>
        <strain evidence="8">CGMCC 1.10188</strain>
    </source>
</reference>
<keyword evidence="4" id="KW-0804">Transcription</keyword>
<evidence type="ECO:0000313" key="8">
    <source>
        <dbReference type="Proteomes" id="UP000603352"/>
    </source>
</evidence>
<dbReference type="InterPro" id="IPR036388">
    <property type="entry name" value="WH-like_DNA-bd_sf"/>
</dbReference>
<feature type="region of interest" description="Disordered" evidence="5">
    <location>
        <begin position="283"/>
        <end position="310"/>
    </location>
</feature>
<dbReference type="InterPro" id="IPR036390">
    <property type="entry name" value="WH_DNA-bd_sf"/>
</dbReference>
<accession>A0ABQ1IK96</accession>
<feature type="domain" description="HTH lysR-type" evidence="6">
    <location>
        <begin position="5"/>
        <end position="62"/>
    </location>
</feature>
<gene>
    <name evidence="7" type="ORF">GCM10011505_26110</name>
</gene>
<keyword evidence="2" id="KW-0805">Transcription regulation</keyword>
<evidence type="ECO:0000256" key="5">
    <source>
        <dbReference type="SAM" id="MobiDB-lite"/>
    </source>
</evidence>
<dbReference type="Proteomes" id="UP000603352">
    <property type="component" value="Unassembled WGS sequence"/>
</dbReference>
<protein>
    <submittedName>
        <fullName evidence="7">LysR family transcriptional regulator</fullName>
    </submittedName>
</protein>
<proteinExistence type="inferred from homology"/>
<dbReference type="Gene3D" id="3.40.190.290">
    <property type="match status" value="1"/>
</dbReference>
<feature type="compositionally biased region" description="Basic and acidic residues" evidence="5">
    <location>
        <begin position="300"/>
        <end position="310"/>
    </location>
</feature>
<dbReference type="SUPFAM" id="SSF46785">
    <property type="entry name" value="Winged helix' DNA-binding domain"/>
    <property type="match status" value="1"/>
</dbReference>
<evidence type="ECO:0000256" key="3">
    <source>
        <dbReference type="ARBA" id="ARBA00023125"/>
    </source>
</evidence>
<dbReference type="Gene3D" id="1.10.10.10">
    <property type="entry name" value="Winged helix-like DNA-binding domain superfamily/Winged helix DNA-binding domain"/>
    <property type="match status" value="1"/>
</dbReference>
<dbReference type="Pfam" id="PF03466">
    <property type="entry name" value="LysR_substrate"/>
    <property type="match status" value="1"/>
</dbReference>
<dbReference type="EMBL" id="BMDZ01000029">
    <property type="protein sequence ID" value="GGB43582.1"/>
    <property type="molecule type" value="Genomic_DNA"/>
</dbReference>
<dbReference type="SUPFAM" id="SSF53850">
    <property type="entry name" value="Periplasmic binding protein-like II"/>
    <property type="match status" value="1"/>
</dbReference>
<dbReference type="Pfam" id="PF00126">
    <property type="entry name" value="HTH_1"/>
    <property type="match status" value="1"/>
</dbReference>
<evidence type="ECO:0000256" key="4">
    <source>
        <dbReference type="ARBA" id="ARBA00023163"/>
    </source>
</evidence>
<keyword evidence="3" id="KW-0238">DNA-binding</keyword>
<dbReference type="InterPro" id="IPR050176">
    <property type="entry name" value="LTTR"/>
</dbReference>